<comment type="caution">
    <text evidence="8">The sequence shown here is derived from an EMBL/GenBank/DDBJ whole genome shotgun (WGS) entry which is preliminary data.</text>
</comment>
<dbReference type="CDD" id="cd19756">
    <property type="entry name" value="Bbox2"/>
    <property type="match status" value="1"/>
</dbReference>
<dbReference type="InterPro" id="IPR001841">
    <property type="entry name" value="Znf_RING"/>
</dbReference>
<reference evidence="8 9" key="1">
    <citation type="submission" date="2018-04" db="EMBL/GenBank/DDBJ databases">
        <title>The genome of golden apple snail Pomacea canaliculata provides insight into stress tolerance and invasive adaptation.</title>
        <authorList>
            <person name="Liu C."/>
            <person name="Liu B."/>
            <person name="Ren Y."/>
            <person name="Zhang Y."/>
            <person name="Wang H."/>
            <person name="Li S."/>
            <person name="Jiang F."/>
            <person name="Yin L."/>
            <person name="Zhang G."/>
            <person name="Qian W."/>
            <person name="Fan W."/>
        </authorList>
    </citation>
    <scope>NUCLEOTIDE SEQUENCE [LARGE SCALE GENOMIC DNA]</scope>
    <source>
        <strain evidence="8">SZHN2017</strain>
        <tissue evidence="8">Muscle</tissue>
    </source>
</reference>
<dbReference type="SMART" id="SM00336">
    <property type="entry name" value="BBOX"/>
    <property type="match status" value="1"/>
</dbReference>
<dbReference type="AlphaFoldDB" id="A0A2T7PSR4"/>
<dbReference type="InterPro" id="IPR013083">
    <property type="entry name" value="Znf_RING/FYVE/PHD"/>
</dbReference>
<dbReference type="GO" id="GO:0061630">
    <property type="term" value="F:ubiquitin protein ligase activity"/>
    <property type="evidence" value="ECO:0007669"/>
    <property type="project" value="TreeGrafter"/>
</dbReference>
<evidence type="ECO:0008006" key="10">
    <source>
        <dbReference type="Google" id="ProtNLM"/>
    </source>
</evidence>
<dbReference type="Gene3D" id="3.30.40.10">
    <property type="entry name" value="Zinc/RING finger domain, C3HC4 (zinc finger)"/>
    <property type="match status" value="1"/>
</dbReference>
<dbReference type="InterPro" id="IPR000315">
    <property type="entry name" value="Znf_B-box"/>
</dbReference>
<evidence type="ECO:0000256" key="1">
    <source>
        <dbReference type="ARBA" id="ARBA00022723"/>
    </source>
</evidence>
<keyword evidence="3" id="KW-0862">Zinc</keyword>
<evidence type="ECO:0000256" key="4">
    <source>
        <dbReference type="PROSITE-ProRule" id="PRU00024"/>
    </source>
</evidence>
<dbReference type="PROSITE" id="PS50119">
    <property type="entry name" value="ZF_BBOX"/>
    <property type="match status" value="1"/>
</dbReference>
<feature type="domain" description="RING-type" evidence="6">
    <location>
        <begin position="10"/>
        <end position="51"/>
    </location>
</feature>
<name>A0A2T7PSR4_POMCA</name>
<dbReference type="PANTHER" id="PTHR25462:SF291">
    <property type="entry name" value="E3 UBIQUITIN-PROTEIN LIGASE TRIM45"/>
    <property type="match status" value="1"/>
</dbReference>
<dbReference type="SMART" id="SM00184">
    <property type="entry name" value="RING"/>
    <property type="match status" value="1"/>
</dbReference>
<dbReference type="SUPFAM" id="SSF57845">
    <property type="entry name" value="B-box zinc-binding domain"/>
    <property type="match status" value="1"/>
</dbReference>
<dbReference type="GO" id="GO:0008270">
    <property type="term" value="F:zinc ion binding"/>
    <property type="evidence" value="ECO:0007669"/>
    <property type="project" value="UniProtKB-KW"/>
</dbReference>
<keyword evidence="2 4" id="KW-0863">Zinc-finger</keyword>
<dbReference type="InterPro" id="IPR027370">
    <property type="entry name" value="Znf-RING_euk"/>
</dbReference>
<evidence type="ECO:0000313" key="9">
    <source>
        <dbReference type="Proteomes" id="UP000245119"/>
    </source>
</evidence>
<feature type="domain" description="B box-type" evidence="7">
    <location>
        <begin position="82"/>
        <end position="123"/>
    </location>
</feature>
<dbReference type="EMBL" id="PZQS01000002">
    <property type="protein sequence ID" value="PVD36459.1"/>
    <property type="molecule type" value="Genomic_DNA"/>
</dbReference>
<protein>
    <recommendedName>
        <fullName evidence="10">RING-type domain-containing protein</fullName>
    </recommendedName>
</protein>
<dbReference type="PROSITE" id="PS50089">
    <property type="entry name" value="ZF_RING_2"/>
    <property type="match status" value="1"/>
</dbReference>
<keyword evidence="9" id="KW-1185">Reference proteome</keyword>
<dbReference type="PANTHER" id="PTHR25462">
    <property type="entry name" value="BONUS, ISOFORM C-RELATED"/>
    <property type="match status" value="1"/>
</dbReference>
<dbReference type="PROSITE" id="PS00518">
    <property type="entry name" value="ZF_RING_1"/>
    <property type="match status" value="1"/>
</dbReference>
<keyword evidence="1" id="KW-0479">Metal-binding</keyword>
<dbReference type="InterPro" id="IPR047153">
    <property type="entry name" value="TRIM45/56/19-like"/>
</dbReference>
<feature type="coiled-coil region" evidence="5">
    <location>
        <begin position="203"/>
        <end position="235"/>
    </location>
</feature>
<dbReference type="InterPro" id="IPR017907">
    <property type="entry name" value="Znf_RING_CS"/>
</dbReference>
<dbReference type="Proteomes" id="UP000245119">
    <property type="component" value="Linkage Group LG2"/>
</dbReference>
<organism evidence="8 9">
    <name type="scientific">Pomacea canaliculata</name>
    <name type="common">Golden apple snail</name>
    <dbReference type="NCBI Taxonomy" id="400727"/>
    <lineage>
        <taxon>Eukaryota</taxon>
        <taxon>Metazoa</taxon>
        <taxon>Spiralia</taxon>
        <taxon>Lophotrochozoa</taxon>
        <taxon>Mollusca</taxon>
        <taxon>Gastropoda</taxon>
        <taxon>Caenogastropoda</taxon>
        <taxon>Architaenioglossa</taxon>
        <taxon>Ampullarioidea</taxon>
        <taxon>Ampullariidae</taxon>
        <taxon>Pomacea</taxon>
    </lineage>
</organism>
<evidence type="ECO:0000313" key="8">
    <source>
        <dbReference type="EMBL" id="PVD36459.1"/>
    </source>
</evidence>
<gene>
    <name evidence="8" type="ORF">C0Q70_03443</name>
</gene>
<evidence type="ECO:0000259" key="6">
    <source>
        <dbReference type="PROSITE" id="PS50089"/>
    </source>
</evidence>
<proteinExistence type="predicted"/>
<evidence type="ECO:0000259" key="7">
    <source>
        <dbReference type="PROSITE" id="PS50119"/>
    </source>
</evidence>
<evidence type="ECO:0000256" key="2">
    <source>
        <dbReference type="ARBA" id="ARBA00022771"/>
    </source>
</evidence>
<dbReference type="SUPFAM" id="SSF57850">
    <property type="entry name" value="RING/U-box"/>
    <property type="match status" value="1"/>
</dbReference>
<keyword evidence="5" id="KW-0175">Coiled coil</keyword>
<evidence type="ECO:0000256" key="5">
    <source>
        <dbReference type="SAM" id="Coils"/>
    </source>
</evidence>
<dbReference type="Pfam" id="PF00643">
    <property type="entry name" value="zf-B_box"/>
    <property type="match status" value="1"/>
</dbReference>
<accession>A0A2T7PSR4</accession>
<dbReference type="Pfam" id="PF13445">
    <property type="entry name" value="zf-RING_UBOX"/>
    <property type="match status" value="1"/>
</dbReference>
<sequence>MAATQDSVTCAVCMEVYRSPRFLPCYHSFCLPCLEELANKHGKIIRCPTCRAPATVPPGGVCDLQVNFYFTEEALEEVRNEKSQSRCPVHTKECVIFYCTQCDQAICIRCKLTKHEGHTTEDLSEKVARCKKTIEDKLQSIMANISLGKDKLEFCRQNEKGALEKRAAVRKQVLQMMETFQSRAGEMIGLMEGDLTNYSLQCIERQDRMTDRLEREKEAERLDRKEEAERLARERAGDRLEREGDMTRLEEYIPELPMFQEDSDDIDAYI</sequence>
<evidence type="ECO:0000256" key="3">
    <source>
        <dbReference type="ARBA" id="ARBA00022833"/>
    </source>
</evidence>
<dbReference type="OrthoDB" id="111250at2759"/>
<dbReference type="Gene3D" id="3.30.160.60">
    <property type="entry name" value="Classic Zinc Finger"/>
    <property type="match status" value="1"/>
</dbReference>